<dbReference type="Pfam" id="PF00612">
    <property type="entry name" value="IQ"/>
    <property type="match status" value="1"/>
</dbReference>
<reference evidence="3 4" key="1">
    <citation type="submission" date="2014-04" db="EMBL/GenBank/DDBJ databases">
        <title>Genome evolution of avian class.</title>
        <authorList>
            <person name="Zhang G."/>
            <person name="Li C."/>
        </authorList>
    </citation>
    <scope>NUCLEOTIDE SEQUENCE [LARGE SCALE GENOMIC DNA]</scope>
    <source>
        <strain evidence="3">BGI_Z169</strain>
    </source>
</reference>
<organism evidence="3 4">
    <name type="scientific">Egretta garzetta</name>
    <name type="common">Little egret</name>
    <dbReference type="NCBI Taxonomy" id="188379"/>
    <lineage>
        <taxon>Eukaryota</taxon>
        <taxon>Metazoa</taxon>
        <taxon>Chordata</taxon>
        <taxon>Craniata</taxon>
        <taxon>Vertebrata</taxon>
        <taxon>Euteleostomi</taxon>
        <taxon>Archelosauria</taxon>
        <taxon>Archosauria</taxon>
        <taxon>Dinosauria</taxon>
        <taxon>Saurischia</taxon>
        <taxon>Theropoda</taxon>
        <taxon>Coelurosauria</taxon>
        <taxon>Aves</taxon>
        <taxon>Neognathae</taxon>
        <taxon>Neoaves</taxon>
        <taxon>Aequornithes</taxon>
        <taxon>Pelecaniformes</taxon>
        <taxon>Ardeidae</taxon>
        <taxon>Egretta</taxon>
    </lineage>
</organism>
<dbReference type="Proteomes" id="UP000053119">
    <property type="component" value="Unassembled WGS sequence"/>
</dbReference>
<evidence type="ECO:0000313" key="3">
    <source>
        <dbReference type="EMBL" id="KFP14363.1"/>
    </source>
</evidence>
<keyword evidence="2" id="KW-0732">Signal</keyword>
<feature type="chain" id="PRO_5001875311" evidence="2">
    <location>
        <begin position="18"/>
        <end position="112"/>
    </location>
</feature>
<dbReference type="AlphaFoldDB" id="A0A091J3H8"/>
<sequence length="112" mass="12844">MLATLMTALFFVVRAFGQLGTNLFREEPLPYLVYQPLPWQIQCVTQSRRTSRDSEKGRSSRHNSIYSISGEKGSVTPDASSESKVFSDPSEKAAVTIQTHFRRYQQQKQERK</sequence>
<protein>
    <submittedName>
        <fullName evidence="3">Uncharacterized protein</fullName>
    </submittedName>
</protein>
<proteinExistence type="predicted"/>
<dbReference type="STRING" id="188379.A0A091J3H8"/>
<gene>
    <name evidence="3" type="ORF">Z169_01693</name>
</gene>
<dbReference type="PROSITE" id="PS50096">
    <property type="entry name" value="IQ"/>
    <property type="match status" value="1"/>
</dbReference>
<accession>A0A091J3H8</accession>
<feature type="region of interest" description="Disordered" evidence="1">
    <location>
        <begin position="45"/>
        <end position="92"/>
    </location>
</feature>
<evidence type="ECO:0000256" key="1">
    <source>
        <dbReference type="SAM" id="MobiDB-lite"/>
    </source>
</evidence>
<dbReference type="EMBL" id="KK501366">
    <property type="protein sequence ID" value="KFP14363.1"/>
    <property type="molecule type" value="Genomic_DNA"/>
</dbReference>
<name>A0A091J3H8_EGRGA</name>
<feature type="signal peptide" evidence="2">
    <location>
        <begin position="1"/>
        <end position="17"/>
    </location>
</feature>
<evidence type="ECO:0000256" key="2">
    <source>
        <dbReference type="SAM" id="SignalP"/>
    </source>
</evidence>
<dbReference type="InterPro" id="IPR000048">
    <property type="entry name" value="IQ_motif_EF-hand-BS"/>
</dbReference>
<evidence type="ECO:0000313" key="4">
    <source>
        <dbReference type="Proteomes" id="UP000053119"/>
    </source>
</evidence>
<keyword evidence="4" id="KW-1185">Reference proteome</keyword>